<reference evidence="1 2" key="1">
    <citation type="submission" date="2011-09" db="EMBL/GenBank/DDBJ databases">
        <authorList>
            <consortium name="US DOE Joint Genome Institute (JGI-PGF)"/>
            <person name="Lucas S."/>
            <person name="Han J."/>
            <person name="Lapidus A."/>
            <person name="Cheng J.-F."/>
            <person name="Goodwin L."/>
            <person name="Pitluck S."/>
            <person name="Peters L."/>
            <person name="Land M.L."/>
            <person name="Hauser L."/>
            <person name="Orellana R."/>
            <person name="Lovley D."/>
            <person name="Woyke T.J."/>
        </authorList>
    </citation>
    <scope>NUCLEOTIDE SEQUENCE [LARGE SCALE GENOMIC DNA]</scope>
    <source>
        <strain evidence="1 2">2ac9</strain>
    </source>
</reference>
<name>I5B6I1_9BACT</name>
<dbReference type="RefSeq" id="WP_004074927.1">
    <property type="nucleotide sequence ID" value="NZ_CM001488.1"/>
</dbReference>
<gene>
    <name evidence="1" type="ORF">DespoDRAFT_03318</name>
</gene>
<keyword evidence="2" id="KW-1185">Reference proteome</keyword>
<dbReference type="STRING" id="879212.DespoDRAFT_03318"/>
<dbReference type="GO" id="GO:0003677">
    <property type="term" value="F:DNA binding"/>
    <property type="evidence" value="ECO:0007669"/>
    <property type="project" value="InterPro"/>
</dbReference>
<reference evidence="1 2" key="2">
    <citation type="submission" date="2012-02" db="EMBL/GenBank/DDBJ databases">
        <title>Improved High-Quality Draft sequence of Desulfobacter postgatei 2ac9.</title>
        <authorList>
            <consortium name="US DOE Joint Genome Institute"/>
            <person name="Lucas S."/>
            <person name="Han J."/>
            <person name="Lapidus A."/>
            <person name="Cheng J.-F."/>
            <person name="Goodwin L."/>
            <person name="Pitluck S."/>
            <person name="Peters L."/>
            <person name="Ovchinnikova G."/>
            <person name="Held B."/>
            <person name="Detter J.C."/>
            <person name="Han C."/>
            <person name="Tapia R."/>
            <person name="Land M."/>
            <person name="Hauser L."/>
            <person name="Kyrpides N."/>
            <person name="Ivanova N."/>
            <person name="Pagani I."/>
            <person name="Orellana R."/>
            <person name="Lovley D."/>
            <person name="Woyke T."/>
        </authorList>
    </citation>
    <scope>NUCLEOTIDE SEQUENCE [LARGE SCALE GENOMIC DNA]</scope>
    <source>
        <strain evidence="1 2">2ac9</strain>
    </source>
</reference>
<sequence>MTSGIICNPGDIVGLPFPFSDLTSRKRRPVLVLTEADFRGDFMGLAITSVLTENNAVIIENPDMKDGSLPKKSWIRYDKIFTLSTSTVVRRYGAINEDVFLEVVNSLCQHVGCNSPNI</sequence>
<organism evidence="1 2">
    <name type="scientific">Desulfobacter postgatei 2ac9</name>
    <dbReference type="NCBI Taxonomy" id="879212"/>
    <lineage>
        <taxon>Bacteria</taxon>
        <taxon>Pseudomonadati</taxon>
        <taxon>Thermodesulfobacteriota</taxon>
        <taxon>Desulfobacteria</taxon>
        <taxon>Desulfobacterales</taxon>
        <taxon>Desulfobacteraceae</taxon>
        <taxon>Desulfobacter</taxon>
    </lineage>
</organism>
<dbReference type="InterPro" id="IPR011067">
    <property type="entry name" value="Plasmid_toxin/cell-grow_inhib"/>
</dbReference>
<dbReference type="AlphaFoldDB" id="I5B6I1"/>
<evidence type="ECO:0000313" key="1">
    <source>
        <dbReference type="EMBL" id="EIM65094.1"/>
    </source>
</evidence>
<dbReference type="EMBL" id="CM001488">
    <property type="protein sequence ID" value="EIM65094.1"/>
    <property type="molecule type" value="Genomic_DNA"/>
</dbReference>
<dbReference type="Pfam" id="PF02452">
    <property type="entry name" value="PemK_toxin"/>
    <property type="match status" value="1"/>
</dbReference>
<proteinExistence type="predicted"/>
<evidence type="ECO:0000313" key="2">
    <source>
        <dbReference type="Proteomes" id="UP000005778"/>
    </source>
</evidence>
<dbReference type="eggNOG" id="COG2337">
    <property type="taxonomic scope" value="Bacteria"/>
</dbReference>
<dbReference type="HOGENOM" id="CLU_121823_6_0_7"/>
<accession>I5B6I1</accession>
<dbReference type="InterPro" id="IPR003477">
    <property type="entry name" value="PemK-like"/>
</dbReference>
<dbReference type="SUPFAM" id="SSF50118">
    <property type="entry name" value="Cell growth inhibitor/plasmid maintenance toxic component"/>
    <property type="match status" value="1"/>
</dbReference>
<dbReference type="Proteomes" id="UP000005778">
    <property type="component" value="Chromosome"/>
</dbReference>
<protein>
    <submittedName>
        <fullName evidence="1">Growth inhibitor</fullName>
    </submittedName>
</protein>
<dbReference type="Gene3D" id="2.30.30.110">
    <property type="match status" value="1"/>
</dbReference>